<evidence type="ECO:0000259" key="3">
    <source>
        <dbReference type="PROSITE" id="PS51462"/>
    </source>
</evidence>
<feature type="domain" description="Nudix hydrolase" evidence="3">
    <location>
        <begin position="281"/>
        <end position="407"/>
    </location>
</feature>
<dbReference type="Proteomes" id="UP000199225">
    <property type="component" value="Unassembled WGS sequence"/>
</dbReference>
<dbReference type="Pfam" id="PF12535">
    <property type="entry name" value="Nudix_N"/>
    <property type="match status" value="1"/>
</dbReference>
<dbReference type="InterPro" id="IPR050155">
    <property type="entry name" value="HAD-like_hydrolase_sf"/>
</dbReference>
<dbReference type="SUPFAM" id="SSF56784">
    <property type="entry name" value="HAD-like"/>
    <property type="match status" value="1"/>
</dbReference>
<dbReference type="PRINTS" id="PR00413">
    <property type="entry name" value="HADHALOGNASE"/>
</dbReference>
<dbReference type="Gene3D" id="3.40.50.1000">
    <property type="entry name" value="HAD superfamily/HAD-like"/>
    <property type="match status" value="1"/>
</dbReference>
<dbReference type="PANTHER" id="PTHR43434">
    <property type="entry name" value="PHOSPHOGLYCOLATE PHOSPHATASE"/>
    <property type="match status" value="1"/>
</dbReference>
<dbReference type="InterPro" id="IPR023198">
    <property type="entry name" value="PGP-like_dom2"/>
</dbReference>
<dbReference type="Pfam" id="PF13419">
    <property type="entry name" value="HAD_2"/>
    <property type="match status" value="1"/>
</dbReference>
<dbReference type="OrthoDB" id="9804442at2"/>
<proteinExistence type="predicted"/>
<evidence type="ECO:0000313" key="4">
    <source>
        <dbReference type="EMBL" id="SDJ10353.1"/>
    </source>
</evidence>
<evidence type="ECO:0000256" key="2">
    <source>
        <dbReference type="ARBA" id="ARBA00022842"/>
    </source>
</evidence>
<dbReference type="InterPro" id="IPR015797">
    <property type="entry name" value="NUDIX_hydrolase-like_dom_sf"/>
</dbReference>
<dbReference type="Pfam" id="PF00293">
    <property type="entry name" value="NUDIX"/>
    <property type="match status" value="1"/>
</dbReference>
<reference evidence="5" key="1">
    <citation type="submission" date="2016-10" db="EMBL/GenBank/DDBJ databases">
        <authorList>
            <person name="Varghese N."/>
            <person name="Submissions S."/>
        </authorList>
    </citation>
    <scope>NUCLEOTIDE SEQUENCE [LARGE SCALE GENOMIC DNA]</scope>
    <source>
        <strain evidence="5">DSM 4771</strain>
    </source>
</reference>
<keyword evidence="2" id="KW-0460">Magnesium</keyword>
<accession>A0A1G8R0H0</accession>
<dbReference type="InterPro" id="IPR023214">
    <property type="entry name" value="HAD_sf"/>
</dbReference>
<keyword evidence="1" id="KW-0378">Hydrolase</keyword>
<dbReference type="Gene3D" id="1.10.150.240">
    <property type="entry name" value="Putative phosphatase, domain 2"/>
    <property type="match status" value="1"/>
</dbReference>
<dbReference type="PANTHER" id="PTHR43434:SF26">
    <property type="entry name" value="PYROPHOSPHATASE PPAX"/>
    <property type="match status" value="1"/>
</dbReference>
<dbReference type="NCBIfam" id="TIGR01549">
    <property type="entry name" value="HAD-SF-IA-v1"/>
    <property type="match status" value="1"/>
</dbReference>
<dbReference type="SFLD" id="SFLDG01129">
    <property type="entry name" value="C1.5:_HAD__Beta-PGM__Phosphata"/>
    <property type="match status" value="1"/>
</dbReference>
<sequence>MTKTILFDFDGTLADTLPLCIHAFQPVFKTYEGKNYSEEDIVAMFGPSEREIIRENVGNRNKEAAIDHYYDIYDREHEDFVPKNREVIEMLHYLKNSGMNLGIITGKARRSLDLSLEKLNMNDIFDVTIAGDEVEEPKPFPESVEKALDFLGASTEETLFLGDSGADIGAGKAAGVSTALVSWLPEYTGASSKVEPTYKFESLIGFLHDPIIQSEKSLEWFHWTKKIQAVSQSGLAYSKNVHDIERYEELRDITASMMEGLTDFDKFAIRDLFKGEIGYATPKVDVRAVIFQEEKLLLVKEKSDGRWSLPGGWADAGLTPAEVAVKETWEESGYETEASGLLGVLNYGSHPHPPFPFEVYKIFVACDITGGQPARSIETSDVGFFGETELPELSTNRNTSGQIRMLFENRNNVDQSVFFD</sequence>
<dbReference type="InterPro" id="IPR036412">
    <property type="entry name" value="HAD-like_sf"/>
</dbReference>
<name>A0A1G8R0H0_9BACI</name>
<dbReference type="SFLD" id="SFLDS00003">
    <property type="entry name" value="Haloacid_Dehalogenase"/>
    <property type="match status" value="1"/>
</dbReference>
<dbReference type="PROSITE" id="PS51462">
    <property type="entry name" value="NUDIX"/>
    <property type="match status" value="1"/>
</dbReference>
<dbReference type="STRING" id="86666.SAMN04490247_0737"/>
<evidence type="ECO:0000313" key="5">
    <source>
        <dbReference type="Proteomes" id="UP000199225"/>
    </source>
</evidence>
<dbReference type="CDD" id="cd04672">
    <property type="entry name" value="NUDIX_CDP-Chase_like"/>
    <property type="match status" value="1"/>
</dbReference>
<dbReference type="EMBL" id="FNEV01000002">
    <property type="protein sequence ID" value="SDJ10353.1"/>
    <property type="molecule type" value="Genomic_DNA"/>
</dbReference>
<evidence type="ECO:0000256" key="1">
    <source>
        <dbReference type="ARBA" id="ARBA00022801"/>
    </source>
</evidence>
<dbReference type="SUPFAM" id="SSF55811">
    <property type="entry name" value="Nudix"/>
    <property type="match status" value="1"/>
</dbReference>
<dbReference type="InterPro" id="IPR041492">
    <property type="entry name" value="HAD_2"/>
</dbReference>
<dbReference type="InterPro" id="IPR006439">
    <property type="entry name" value="HAD-SF_hydro_IA"/>
</dbReference>
<dbReference type="GO" id="GO:0008967">
    <property type="term" value="F:phosphoglycolate phosphatase activity"/>
    <property type="evidence" value="ECO:0007669"/>
    <property type="project" value="TreeGrafter"/>
</dbReference>
<dbReference type="Gene3D" id="3.90.79.10">
    <property type="entry name" value="Nucleoside Triphosphate Pyrophosphohydrolase"/>
    <property type="match status" value="1"/>
</dbReference>
<dbReference type="InterPro" id="IPR000086">
    <property type="entry name" value="NUDIX_hydrolase_dom"/>
</dbReference>
<dbReference type="Gene3D" id="6.10.250.1120">
    <property type="match status" value="1"/>
</dbReference>
<keyword evidence="5" id="KW-1185">Reference proteome</keyword>
<dbReference type="GO" id="GO:0006281">
    <property type="term" value="P:DNA repair"/>
    <property type="evidence" value="ECO:0007669"/>
    <property type="project" value="TreeGrafter"/>
</dbReference>
<dbReference type="AlphaFoldDB" id="A0A1G8R0H0"/>
<dbReference type="GO" id="GO:0005829">
    <property type="term" value="C:cytosol"/>
    <property type="evidence" value="ECO:0007669"/>
    <property type="project" value="TreeGrafter"/>
</dbReference>
<organism evidence="4 5">
    <name type="scientific">Salimicrobium halophilum</name>
    <dbReference type="NCBI Taxonomy" id="86666"/>
    <lineage>
        <taxon>Bacteria</taxon>
        <taxon>Bacillati</taxon>
        <taxon>Bacillota</taxon>
        <taxon>Bacilli</taxon>
        <taxon>Bacillales</taxon>
        <taxon>Bacillaceae</taxon>
        <taxon>Salimicrobium</taxon>
    </lineage>
</organism>
<gene>
    <name evidence="4" type="ORF">SAMN04490247_0737</name>
</gene>
<dbReference type="RefSeq" id="WP_093192199.1">
    <property type="nucleotide sequence ID" value="NZ_FNEV01000002.1"/>
</dbReference>
<dbReference type="InterPro" id="IPR059176">
    <property type="entry name" value="UDP-X_N"/>
</dbReference>
<protein>
    <submittedName>
        <fullName evidence="4">Haloacid dehalogenase superfamily, subfamily IA, variant 3 with third motif having DD or ED/haloacid dehalogenase superfamily, subfamily IA, variant 1 with third motif having Dx(3-4)D or Dx(3-4)E</fullName>
    </submittedName>
</protein>